<dbReference type="InterPro" id="IPR009079">
    <property type="entry name" value="4_helix_cytokine-like_core"/>
</dbReference>
<reference evidence="3" key="2">
    <citation type="submission" date="2025-09" db="UniProtKB">
        <authorList>
            <consortium name="Ensembl"/>
        </authorList>
    </citation>
    <scope>IDENTIFICATION</scope>
</reference>
<dbReference type="GO" id="GO:0005615">
    <property type="term" value="C:extracellular space"/>
    <property type="evidence" value="ECO:0007669"/>
    <property type="project" value="TreeGrafter"/>
</dbReference>
<evidence type="ECO:0000256" key="1">
    <source>
        <dbReference type="SAM" id="MobiDB-lite"/>
    </source>
</evidence>
<dbReference type="AlphaFoldDB" id="A0A3B3T1Q8"/>
<dbReference type="SUPFAM" id="SSF47266">
    <property type="entry name" value="4-helical cytokines"/>
    <property type="match status" value="1"/>
</dbReference>
<dbReference type="FunFam" id="1.20.1250.10:FF:000056">
    <property type="entry name" value="Colony-stimulating factor 1b (macrophage)"/>
    <property type="match status" value="1"/>
</dbReference>
<dbReference type="STRING" id="1676925.ENSPKIP00000036799"/>
<dbReference type="PANTHER" id="PTHR10058:SF0">
    <property type="entry name" value="MACROPHAGE COLONY-STIMULATING FACTOR 1"/>
    <property type="match status" value="1"/>
</dbReference>
<dbReference type="GO" id="GO:0008083">
    <property type="term" value="F:growth factor activity"/>
    <property type="evidence" value="ECO:0007669"/>
    <property type="project" value="InterPro"/>
</dbReference>
<sequence length="276" mass="31668">MNTYKPDHIKAKARHRCFILILCFRLALGDVPGPCRHSATKDRLLNLKHLIANQLQNGCLLNYTFTNRQNLSEICYVKAAFPQILDLLKSHFKYDRSSDNFRYVNALTNMIFNIYSQKCIPEINEEYEDHPVKFTKAYSSSPQEVLEKVQEVIMMYMDLMTENNAPVNWNCAQEYAKDYPESITGSTQSIGQRQGGFPLNKEQNSSSVGDSGKETQSNTSEHNMFYKTAFILALVCGGLLLTATVYCYKKVIVLITSSLRIYQQYYIVRQTICDII</sequence>
<name>A0A3B3T1Q8_9TELE</name>
<dbReference type="PANTHER" id="PTHR10058">
    <property type="entry name" value="MACROPHAGE COLONY STIMULATING FACTOR"/>
    <property type="match status" value="1"/>
</dbReference>
<feature type="compositionally biased region" description="Polar residues" evidence="1">
    <location>
        <begin position="201"/>
        <end position="217"/>
    </location>
</feature>
<dbReference type="InterPro" id="IPR008001">
    <property type="entry name" value="MCSF-1"/>
</dbReference>
<feature type="region of interest" description="Disordered" evidence="1">
    <location>
        <begin position="185"/>
        <end position="217"/>
    </location>
</feature>
<reference evidence="3" key="1">
    <citation type="submission" date="2025-08" db="UniProtKB">
        <authorList>
            <consortium name="Ensembl"/>
        </authorList>
    </citation>
    <scope>IDENTIFICATION</scope>
</reference>
<dbReference type="GO" id="GO:0016020">
    <property type="term" value="C:membrane"/>
    <property type="evidence" value="ECO:0007669"/>
    <property type="project" value="InterPro"/>
</dbReference>
<evidence type="ECO:0000313" key="4">
    <source>
        <dbReference type="Proteomes" id="UP000261540"/>
    </source>
</evidence>
<evidence type="ECO:0000256" key="2">
    <source>
        <dbReference type="SAM" id="SignalP"/>
    </source>
</evidence>
<proteinExistence type="predicted"/>
<dbReference type="Pfam" id="PF05337">
    <property type="entry name" value="CSF-1"/>
    <property type="match status" value="1"/>
</dbReference>
<dbReference type="Gene3D" id="1.20.1250.10">
    <property type="match status" value="1"/>
</dbReference>
<keyword evidence="4" id="KW-1185">Reference proteome</keyword>
<feature type="chain" id="PRO_5017480961" evidence="2">
    <location>
        <begin position="30"/>
        <end position="276"/>
    </location>
</feature>
<organism evidence="3 4">
    <name type="scientific">Paramormyrops kingsleyae</name>
    <dbReference type="NCBI Taxonomy" id="1676925"/>
    <lineage>
        <taxon>Eukaryota</taxon>
        <taxon>Metazoa</taxon>
        <taxon>Chordata</taxon>
        <taxon>Craniata</taxon>
        <taxon>Vertebrata</taxon>
        <taxon>Euteleostomi</taxon>
        <taxon>Actinopterygii</taxon>
        <taxon>Neopterygii</taxon>
        <taxon>Teleostei</taxon>
        <taxon>Osteoglossocephala</taxon>
        <taxon>Osteoglossomorpha</taxon>
        <taxon>Osteoglossiformes</taxon>
        <taxon>Mormyridae</taxon>
        <taxon>Paramormyrops</taxon>
    </lineage>
</organism>
<dbReference type="Ensembl" id="ENSPKIT00000017752.1">
    <property type="protein sequence ID" value="ENSPKIP00000036799.1"/>
    <property type="gene ID" value="ENSPKIG00000015237.1"/>
</dbReference>
<dbReference type="GO" id="GO:0005125">
    <property type="term" value="F:cytokine activity"/>
    <property type="evidence" value="ECO:0007669"/>
    <property type="project" value="InterPro"/>
</dbReference>
<feature type="signal peptide" evidence="2">
    <location>
        <begin position="1"/>
        <end position="29"/>
    </location>
</feature>
<protein>
    <submittedName>
        <fullName evidence="3">Colony stimulating factor 1a (macrophage)</fullName>
    </submittedName>
</protein>
<dbReference type="GeneTree" id="ENSGT00390000015805"/>
<accession>A0A3B3T1Q8</accession>
<evidence type="ECO:0000313" key="3">
    <source>
        <dbReference type="Ensembl" id="ENSPKIP00000036799.1"/>
    </source>
</evidence>
<keyword evidence="2" id="KW-0732">Signal</keyword>
<dbReference type="Proteomes" id="UP000261540">
    <property type="component" value="Unplaced"/>
</dbReference>